<dbReference type="EMBL" id="GEEE01009554">
    <property type="protein sequence ID" value="JAP53671.1"/>
    <property type="molecule type" value="Transcribed_RNA"/>
</dbReference>
<gene>
    <name evidence="1" type="ORF">TR144104</name>
</gene>
<dbReference type="EMBL" id="GEEE01000724">
    <property type="protein sequence ID" value="JAP62501.1"/>
    <property type="molecule type" value="Transcribed_RNA"/>
</dbReference>
<accession>A0A0V0J9S0</accession>
<evidence type="ECO:0000313" key="1">
    <source>
        <dbReference type="EMBL" id="JAP62501.1"/>
    </source>
</evidence>
<organism evidence="1">
    <name type="scientific">Schistocephalus solidus</name>
    <name type="common">Tapeworm</name>
    <dbReference type="NCBI Taxonomy" id="70667"/>
    <lineage>
        <taxon>Eukaryota</taxon>
        <taxon>Metazoa</taxon>
        <taxon>Spiralia</taxon>
        <taxon>Lophotrochozoa</taxon>
        <taxon>Platyhelminthes</taxon>
        <taxon>Cestoda</taxon>
        <taxon>Eucestoda</taxon>
        <taxon>Diphyllobothriidea</taxon>
        <taxon>Diphyllobothriidae</taxon>
        <taxon>Schistocephalus</taxon>
    </lineage>
</organism>
<dbReference type="AlphaFoldDB" id="A0A0V0J9S0"/>
<reference evidence="1" key="1">
    <citation type="submission" date="2016-01" db="EMBL/GenBank/DDBJ databases">
        <title>Reference transcriptome for the parasite Schistocephalus solidus: insights into the molecular evolution of parasitism.</title>
        <authorList>
            <person name="Hebert F.O."/>
            <person name="Grambauer S."/>
            <person name="Barber I."/>
            <person name="Landry C.R."/>
            <person name="Aubin-Horth N."/>
        </authorList>
    </citation>
    <scope>NUCLEOTIDE SEQUENCE</scope>
</reference>
<name>A0A0V0J9S0_SCHSO</name>
<proteinExistence type="predicted"/>
<protein>
    <submittedName>
        <fullName evidence="1">Uncharacterized protein</fullName>
    </submittedName>
</protein>
<sequence>MRRNLAAYLKVPSDLKLGLHTSSRAESTLFTVFAAQLGINASAKSALSGQCVRAGGIIHGSFLIRGCFQTPLLTTFVRPLVSVRHLLLKSSLPCKTGRHYLH</sequence>